<evidence type="ECO:0000313" key="2">
    <source>
        <dbReference type="EMBL" id="AHF13982.1"/>
    </source>
</evidence>
<dbReference type="KEGG" id="bvs:BARVI_12040"/>
<keyword evidence="3" id="KW-1185">Reference proteome</keyword>
<proteinExistence type="predicted"/>
<dbReference type="Proteomes" id="UP000018901">
    <property type="component" value="Chromosome"/>
</dbReference>
<organism evidence="2 3">
    <name type="scientific">Barnesiella viscericola DSM 18177</name>
    <dbReference type="NCBI Taxonomy" id="880074"/>
    <lineage>
        <taxon>Bacteria</taxon>
        <taxon>Pseudomonadati</taxon>
        <taxon>Bacteroidota</taxon>
        <taxon>Bacteroidia</taxon>
        <taxon>Bacteroidales</taxon>
        <taxon>Barnesiellaceae</taxon>
        <taxon>Barnesiella</taxon>
    </lineage>
</organism>
<accession>W0ET80</accession>
<evidence type="ECO:0000256" key="1">
    <source>
        <dbReference type="SAM" id="Phobius"/>
    </source>
</evidence>
<keyword evidence="1" id="KW-1133">Transmembrane helix</keyword>
<keyword evidence="1" id="KW-0812">Transmembrane</keyword>
<keyword evidence="1" id="KW-0472">Membrane</keyword>
<reference evidence="2 3" key="1">
    <citation type="submission" date="2013-12" db="EMBL/GenBank/DDBJ databases">
        <authorList>
            <consortium name="DOE Joint Genome Institute"/>
            <person name="Eisen J."/>
            <person name="Huntemann M."/>
            <person name="Han J."/>
            <person name="Chen A."/>
            <person name="Kyrpides N."/>
            <person name="Mavromatis K."/>
            <person name="Markowitz V."/>
            <person name="Palaniappan K."/>
            <person name="Ivanova N."/>
            <person name="Schaumberg A."/>
            <person name="Pati A."/>
            <person name="Liolios K."/>
            <person name="Nordberg H.P."/>
            <person name="Cantor M.N."/>
            <person name="Hua S.X."/>
            <person name="Woyke T."/>
        </authorList>
    </citation>
    <scope>NUCLEOTIDE SEQUENCE [LARGE SCALE GENOMIC DNA]</scope>
    <source>
        <strain evidence="3">DSM 18177</strain>
    </source>
</reference>
<gene>
    <name evidence="2" type="ORF">BARVI_12040</name>
</gene>
<feature type="transmembrane region" description="Helical" evidence="1">
    <location>
        <begin position="16"/>
        <end position="37"/>
    </location>
</feature>
<sequence>MWQYVTEKGEFLVYDIAWFILTIIAILFSIKLFRFIFGSNEQQ</sequence>
<dbReference type="HOGENOM" id="CLU_3230191_0_0_10"/>
<dbReference type="AlphaFoldDB" id="W0ET80"/>
<dbReference type="EMBL" id="CP007034">
    <property type="protein sequence ID" value="AHF13982.1"/>
    <property type="molecule type" value="Genomic_DNA"/>
</dbReference>
<protein>
    <submittedName>
        <fullName evidence="2">Uncharacterized protein</fullName>
    </submittedName>
</protein>
<evidence type="ECO:0000313" key="3">
    <source>
        <dbReference type="Proteomes" id="UP000018901"/>
    </source>
</evidence>
<name>W0ET80_9BACT</name>